<name>A0A0U1L3V1_9FIRM</name>
<reference evidence="11" key="1">
    <citation type="submission" date="2015-03" db="EMBL/GenBank/DDBJ databases">
        <authorList>
            <person name="Nijsse Bart"/>
        </authorList>
    </citation>
    <scope>NUCLEOTIDE SEQUENCE [LARGE SCALE GENOMIC DNA]</scope>
</reference>
<keyword evidence="5 8" id="KW-0408">Iron</keyword>
<dbReference type="FunFam" id="2.40.50.140:FF:000051">
    <property type="entry name" value="RNA-binding transcriptional accessory protein"/>
    <property type="match status" value="2"/>
</dbReference>
<keyword evidence="8" id="KW-0414">Isoprene biosynthesis</keyword>
<dbReference type="GO" id="GO:0051539">
    <property type="term" value="F:4 iron, 4 sulfur cluster binding"/>
    <property type="evidence" value="ECO:0007669"/>
    <property type="project" value="UniProtKB-UniRule"/>
</dbReference>
<dbReference type="InterPro" id="IPR003029">
    <property type="entry name" value="S1_domain"/>
</dbReference>
<evidence type="ECO:0000256" key="4">
    <source>
        <dbReference type="ARBA" id="ARBA00022980"/>
    </source>
</evidence>
<keyword evidence="3 8" id="KW-0479">Metal-binding</keyword>
<dbReference type="PANTHER" id="PTHR10724">
    <property type="entry name" value="30S RIBOSOMAL PROTEIN S1"/>
    <property type="match status" value="1"/>
</dbReference>
<keyword evidence="8" id="KW-0560">Oxidoreductase</keyword>
<dbReference type="InterPro" id="IPR012340">
    <property type="entry name" value="NA-bd_OB-fold"/>
</dbReference>
<dbReference type="GO" id="GO:0006412">
    <property type="term" value="P:translation"/>
    <property type="evidence" value="ECO:0007669"/>
    <property type="project" value="TreeGrafter"/>
</dbReference>
<dbReference type="NCBIfam" id="TIGR00216">
    <property type="entry name" value="ispH_lytB"/>
    <property type="match status" value="1"/>
</dbReference>
<feature type="binding site" evidence="8">
    <location>
        <position position="218"/>
    </location>
    <ligand>
        <name>isopentenyl diphosphate</name>
        <dbReference type="ChEBI" id="CHEBI:128769"/>
    </ligand>
</feature>
<comment type="similarity">
    <text evidence="1">Belongs to the bacterial ribosomal protein bS1 family.</text>
</comment>
<feature type="binding site" evidence="8">
    <location>
        <position position="12"/>
    </location>
    <ligand>
        <name>[4Fe-4S] cluster</name>
        <dbReference type="ChEBI" id="CHEBI:49883"/>
    </ligand>
</feature>
<comment type="similarity">
    <text evidence="8">Belongs to the IspH family.</text>
</comment>
<dbReference type="GO" id="GO:0005737">
    <property type="term" value="C:cytoplasm"/>
    <property type="evidence" value="ECO:0007669"/>
    <property type="project" value="UniProtKB-ARBA"/>
</dbReference>
<dbReference type="PANTHER" id="PTHR10724:SF7">
    <property type="entry name" value="SMALL RIBOSOMAL SUBUNIT PROTEIN BS1C"/>
    <property type="match status" value="1"/>
</dbReference>
<sequence>MKIFLAEHRGFCYGVKRAVDMAVSSLDVNCPVHTLGPIIHNPQMISHLKKLGISTVNKLEEITAGKVIIRSHGVGPDIYDQAESKQLQVVDATCPHVKKAQKAAHELLLAGYKVVIVGEPHHPEVQSILAWTNQAASVVETPAEAEALPHYSRLGVVAQTTFAAERFQAIVTILQTKCQELKIERTICTATDLRQQAALDLAKKVDIMIVVGGKNSANTARLASVCQDTGTAAYHIESADELQPEWFTGIETAGITAGASTPDWVIKEVYEKMEALTMTDIVKVENGTIIEGTVVDVRPDEVFVDIGYKAEGVIPLSELAYPAPQTATEIVSVGQVIEVLVLDADSADGQVKLSKIQADRITAWDKLEQALTDKLPLETKITEVVKGGLVASVFGIRGFIPASHIDLRFVEDLQPFVGQTVRVIPIEIDREKQKAVLSRKQLLAQARAAKEKELFATLAVGQNITGRVSRLTNFGAFVDVGGIDGLIHISDLSWQRVKNPQEVVNVGDEVTVVVLKVDPEAKKLALSLKDLERDPWYATVETLAVGTVLTGKVSKLAKFGAFVELKKGIEGLVHISEMAERRVTSPEEVVSVGQQVAVKILAIDKENKRIALSIAQAEQDKERAEFSDYLSTQAPSTGVTLGDKFGHLFKRED</sequence>
<comment type="cofactor">
    <cofactor evidence="8">
        <name>[4Fe-4S] cluster</name>
        <dbReference type="ChEBI" id="CHEBI:49883"/>
    </cofactor>
    <text evidence="8">Binds 1 [4Fe-4S] cluster per subunit.</text>
</comment>
<dbReference type="GO" id="GO:0046872">
    <property type="term" value="F:metal ion binding"/>
    <property type="evidence" value="ECO:0007669"/>
    <property type="project" value="UniProtKB-KW"/>
</dbReference>
<feature type="active site" description="Proton donor" evidence="8">
    <location>
        <position position="124"/>
    </location>
</feature>
<dbReference type="PROSITE" id="PS50126">
    <property type="entry name" value="S1"/>
    <property type="match status" value="4"/>
</dbReference>
<dbReference type="Pfam" id="PF00575">
    <property type="entry name" value="S1"/>
    <property type="match status" value="4"/>
</dbReference>
<feature type="binding site" evidence="8">
    <location>
        <position position="122"/>
    </location>
    <ligand>
        <name>(2E)-4-hydroxy-3-methylbut-2-enyl diphosphate</name>
        <dbReference type="ChEBI" id="CHEBI:128753"/>
    </ligand>
</feature>
<feature type="binding site" evidence="8">
    <location>
        <position position="72"/>
    </location>
    <ligand>
        <name>isopentenyl diphosphate</name>
        <dbReference type="ChEBI" id="CHEBI:128769"/>
    </ligand>
</feature>
<evidence type="ECO:0000256" key="8">
    <source>
        <dbReference type="HAMAP-Rule" id="MF_00191"/>
    </source>
</evidence>
<protein>
    <recommendedName>
        <fullName evidence="8">4-hydroxy-3-methylbut-2-enyl diphosphate reductase</fullName>
        <shortName evidence="8">HMBPP reductase</shortName>
        <ecNumber evidence="8">1.17.7.4</ecNumber>
    </recommendedName>
</protein>
<feature type="binding site" evidence="8">
    <location>
        <position position="218"/>
    </location>
    <ligand>
        <name>dimethylallyl diphosphate</name>
        <dbReference type="ChEBI" id="CHEBI:57623"/>
    </ligand>
</feature>
<dbReference type="SUPFAM" id="SSF50249">
    <property type="entry name" value="Nucleic acid-binding proteins"/>
    <property type="match status" value="4"/>
</dbReference>
<comment type="catalytic activity">
    <reaction evidence="8">
        <text>dimethylallyl diphosphate + 2 oxidized [2Fe-2S]-[ferredoxin] + H2O = (2E)-4-hydroxy-3-methylbut-2-enyl diphosphate + 2 reduced [2Fe-2S]-[ferredoxin] + 2 H(+)</text>
        <dbReference type="Rhea" id="RHEA:24825"/>
        <dbReference type="Rhea" id="RHEA-COMP:10000"/>
        <dbReference type="Rhea" id="RHEA-COMP:10001"/>
        <dbReference type="ChEBI" id="CHEBI:15377"/>
        <dbReference type="ChEBI" id="CHEBI:15378"/>
        <dbReference type="ChEBI" id="CHEBI:33737"/>
        <dbReference type="ChEBI" id="CHEBI:33738"/>
        <dbReference type="ChEBI" id="CHEBI:57623"/>
        <dbReference type="ChEBI" id="CHEBI:128753"/>
        <dbReference type="EC" id="1.17.7.4"/>
    </reaction>
</comment>
<evidence type="ECO:0000256" key="7">
    <source>
        <dbReference type="ARBA" id="ARBA00023274"/>
    </source>
</evidence>
<dbReference type="AlphaFoldDB" id="A0A0U1L3V1"/>
<feature type="binding site" evidence="8">
    <location>
        <position position="72"/>
    </location>
    <ligand>
        <name>dimethylallyl diphosphate</name>
        <dbReference type="ChEBI" id="CHEBI:57623"/>
    </ligand>
</feature>
<dbReference type="GO" id="GO:0003735">
    <property type="term" value="F:structural constituent of ribosome"/>
    <property type="evidence" value="ECO:0007669"/>
    <property type="project" value="TreeGrafter"/>
</dbReference>
<evidence type="ECO:0000313" key="10">
    <source>
        <dbReference type="EMBL" id="CQR74340.1"/>
    </source>
</evidence>
<keyword evidence="2 8" id="KW-0004">4Fe-4S</keyword>
<feature type="binding site" evidence="8">
    <location>
        <position position="216"/>
    </location>
    <ligand>
        <name>isopentenyl diphosphate</name>
        <dbReference type="ChEBI" id="CHEBI:128769"/>
    </ligand>
</feature>
<feature type="binding site" evidence="8">
    <location>
        <position position="216"/>
    </location>
    <ligand>
        <name>dimethylallyl diphosphate</name>
        <dbReference type="ChEBI" id="CHEBI:57623"/>
    </ligand>
</feature>
<dbReference type="GO" id="GO:0005840">
    <property type="term" value="C:ribosome"/>
    <property type="evidence" value="ECO:0007669"/>
    <property type="project" value="UniProtKB-KW"/>
</dbReference>
<feature type="binding site" evidence="8">
    <location>
        <position position="260"/>
    </location>
    <ligand>
        <name>dimethylallyl diphosphate</name>
        <dbReference type="ChEBI" id="CHEBI:57623"/>
    </ligand>
</feature>
<dbReference type="GO" id="GO:0016114">
    <property type="term" value="P:terpenoid biosynthetic process"/>
    <property type="evidence" value="ECO:0007669"/>
    <property type="project" value="UniProtKB-UniRule"/>
</dbReference>
<dbReference type="Gene3D" id="3.40.50.11270">
    <property type="match status" value="1"/>
</dbReference>
<feature type="binding site" evidence="8">
    <location>
        <position position="122"/>
    </location>
    <ligand>
        <name>isopentenyl diphosphate</name>
        <dbReference type="ChEBI" id="CHEBI:128769"/>
    </ligand>
</feature>
<feature type="binding site" evidence="8">
    <location>
        <position position="260"/>
    </location>
    <ligand>
        <name>(2E)-4-hydroxy-3-methylbut-2-enyl diphosphate</name>
        <dbReference type="ChEBI" id="CHEBI:128753"/>
    </ligand>
</feature>
<keyword evidence="6 8" id="KW-0411">Iron-sulfur</keyword>
<feature type="binding site" evidence="8">
    <location>
        <position position="40"/>
    </location>
    <ligand>
        <name>isopentenyl diphosphate</name>
        <dbReference type="ChEBI" id="CHEBI:128769"/>
    </ligand>
</feature>
<evidence type="ECO:0000256" key="6">
    <source>
        <dbReference type="ARBA" id="ARBA00023014"/>
    </source>
</evidence>
<dbReference type="CDD" id="cd04465">
    <property type="entry name" value="S1_RPS1_repeat_ec2_hs2"/>
    <property type="match status" value="1"/>
</dbReference>
<feature type="binding site" evidence="8">
    <location>
        <position position="122"/>
    </location>
    <ligand>
        <name>dimethylallyl diphosphate</name>
        <dbReference type="ChEBI" id="CHEBI:57623"/>
    </ligand>
</feature>
<dbReference type="EMBL" id="CTRP01000014">
    <property type="protein sequence ID" value="CQR74340.1"/>
    <property type="molecule type" value="Genomic_DNA"/>
</dbReference>
<organism evidence="10 11">
    <name type="scientific">Sporomusa ovata</name>
    <dbReference type="NCBI Taxonomy" id="2378"/>
    <lineage>
        <taxon>Bacteria</taxon>
        <taxon>Bacillati</taxon>
        <taxon>Bacillota</taxon>
        <taxon>Negativicutes</taxon>
        <taxon>Selenomonadales</taxon>
        <taxon>Sporomusaceae</taxon>
        <taxon>Sporomusa</taxon>
    </lineage>
</organism>
<dbReference type="CDD" id="cd05688">
    <property type="entry name" value="S1_RPS1_repeat_ec3"/>
    <property type="match status" value="2"/>
</dbReference>
<keyword evidence="11" id="KW-1185">Reference proteome</keyword>
<dbReference type="SMART" id="SM00316">
    <property type="entry name" value="S1"/>
    <property type="match status" value="4"/>
</dbReference>
<dbReference type="NCBIfam" id="NF000907">
    <property type="entry name" value="PRK00087.1"/>
    <property type="match status" value="1"/>
</dbReference>
<feature type="binding site" evidence="8">
    <location>
        <position position="216"/>
    </location>
    <ligand>
        <name>(2E)-4-hydroxy-3-methylbut-2-enyl diphosphate</name>
        <dbReference type="ChEBI" id="CHEBI:128753"/>
    </ligand>
</feature>
<comment type="pathway">
    <text evidence="8">Isoprenoid biosynthesis; isopentenyl diphosphate biosynthesis via DXP pathway; isopentenyl diphosphate from 1-deoxy-D-xylulose 5-phosphate: step 6/6.</text>
</comment>
<feature type="binding site" evidence="8">
    <location>
        <position position="72"/>
    </location>
    <ligand>
        <name>(2E)-4-hydroxy-3-methylbut-2-enyl diphosphate</name>
        <dbReference type="ChEBI" id="CHEBI:128753"/>
    </ligand>
</feature>
<dbReference type="NCBIfam" id="NF002187">
    <property type="entry name" value="PRK01045.1-1"/>
    <property type="match status" value="1"/>
</dbReference>
<dbReference type="InterPro" id="IPR003451">
    <property type="entry name" value="LytB/IspH"/>
</dbReference>
<accession>A0A0U1L3V1</accession>
<feature type="domain" description="S1 motif" evidence="9">
    <location>
        <begin position="546"/>
        <end position="615"/>
    </location>
</feature>
<dbReference type="UniPathway" id="UPA00059">
    <property type="reaction ID" value="UER00105"/>
</dbReference>
<evidence type="ECO:0000256" key="3">
    <source>
        <dbReference type="ARBA" id="ARBA00022723"/>
    </source>
</evidence>
<proteinExistence type="inferred from homology"/>
<feature type="domain" description="S1 motif" evidence="9">
    <location>
        <begin position="374"/>
        <end position="440"/>
    </location>
</feature>
<dbReference type="UniPathway" id="UPA00056">
    <property type="reaction ID" value="UER00097"/>
</dbReference>
<dbReference type="GO" id="GO:0051745">
    <property type="term" value="F:4-hydroxy-3-methylbut-2-enyl diphosphate reductase activity"/>
    <property type="evidence" value="ECO:0007669"/>
    <property type="project" value="UniProtKB-UniRule"/>
</dbReference>
<keyword evidence="4 10" id="KW-0689">Ribosomal protein</keyword>
<dbReference type="InterPro" id="IPR035104">
    <property type="entry name" value="Ribosomal_protein_S1-like"/>
</dbReference>
<feature type="binding site" evidence="8">
    <location>
        <position position="260"/>
    </location>
    <ligand>
        <name>isopentenyl diphosphate</name>
        <dbReference type="ChEBI" id="CHEBI:128769"/>
    </ligand>
</feature>
<feature type="domain" description="S1 motif" evidence="9">
    <location>
        <begin position="287"/>
        <end position="356"/>
    </location>
</feature>
<comment type="function">
    <text evidence="8">Catalyzes the conversion of 1-hydroxy-2-methyl-2-(E)-butenyl 4-diphosphate (HMBPP) into a mixture of isopentenyl diphosphate (IPP) and dimethylallyl diphosphate (DMAPP). Acts in the terminal step of the DOXP/MEP pathway for isoprenoid precursor biosynthesis.</text>
</comment>
<dbReference type="Proteomes" id="UP000049855">
    <property type="component" value="Unassembled WGS sequence"/>
</dbReference>
<dbReference type="GO" id="GO:0050992">
    <property type="term" value="P:dimethylallyl diphosphate biosynthetic process"/>
    <property type="evidence" value="ECO:0007669"/>
    <property type="project" value="UniProtKB-UniRule"/>
</dbReference>
<feature type="binding site" evidence="8">
    <location>
        <position position="218"/>
    </location>
    <ligand>
        <name>(2E)-4-hydroxy-3-methylbut-2-enyl diphosphate</name>
        <dbReference type="ChEBI" id="CHEBI:128753"/>
    </ligand>
</feature>
<evidence type="ECO:0000256" key="2">
    <source>
        <dbReference type="ARBA" id="ARBA00022485"/>
    </source>
</evidence>
<dbReference type="Pfam" id="PF02401">
    <property type="entry name" value="LYTB"/>
    <property type="match status" value="1"/>
</dbReference>
<feature type="binding site" evidence="8">
    <location>
        <position position="160"/>
    </location>
    <ligand>
        <name>(2E)-4-hydroxy-3-methylbut-2-enyl diphosphate</name>
        <dbReference type="ChEBI" id="CHEBI:128753"/>
    </ligand>
</feature>
<comment type="pathway">
    <text evidence="8">Isoprenoid biosynthesis; dimethylallyl diphosphate biosynthesis; dimethylallyl diphosphate from (2E)-4-hydroxy-3-methylbutenyl diphosphate: step 1/1.</text>
</comment>
<dbReference type="NCBIfam" id="NF005208">
    <property type="entry name" value="PRK06676.1"/>
    <property type="match status" value="1"/>
</dbReference>
<dbReference type="GO" id="GO:0003729">
    <property type="term" value="F:mRNA binding"/>
    <property type="evidence" value="ECO:0007669"/>
    <property type="project" value="UniProtKB-ARBA"/>
</dbReference>
<dbReference type="HAMAP" id="MF_00191">
    <property type="entry name" value="IspH"/>
    <property type="match status" value="1"/>
</dbReference>
<dbReference type="InterPro" id="IPR050437">
    <property type="entry name" value="Ribos_protein_bS1-like"/>
</dbReference>
<gene>
    <name evidence="8" type="primary">ispH</name>
    <name evidence="10" type="ORF">SpAn4DRAFT_0802</name>
</gene>
<feature type="binding site" evidence="8">
    <location>
        <position position="188"/>
    </location>
    <ligand>
        <name>[4Fe-4S] cluster</name>
        <dbReference type="ChEBI" id="CHEBI:49883"/>
    </ligand>
</feature>
<evidence type="ECO:0000259" key="9">
    <source>
        <dbReference type="PROSITE" id="PS50126"/>
    </source>
</evidence>
<evidence type="ECO:0000313" key="11">
    <source>
        <dbReference type="Proteomes" id="UP000049855"/>
    </source>
</evidence>
<feature type="binding site" evidence="8">
    <location>
        <position position="94"/>
    </location>
    <ligand>
        <name>[4Fe-4S] cluster</name>
        <dbReference type="ChEBI" id="CHEBI:49883"/>
    </ligand>
</feature>
<dbReference type="EC" id="1.17.7.4" evidence="8"/>
<comment type="caution">
    <text evidence="8">Lacks conserved residue(s) required for the propagation of feature annotation.</text>
</comment>
<dbReference type="Gene3D" id="3.40.1010.20">
    <property type="entry name" value="4-hydroxy-3-methylbut-2-enyl diphosphate reductase, catalytic domain"/>
    <property type="match status" value="2"/>
</dbReference>
<dbReference type="PRINTS" id="PR00681">
    <property type="entry name" value="RIBOSOMALS1"/>
</dbReference>
<evidence type="ECO:0000256" key="1">
    <source>
        <dbReference type="ARBA" id="ARBA00006767"/>
    </source>
</evidence>
<feature type="binding site" evidence="8">
    <location>
        <position position="40"/>
    </location>
    <ligand>
        <name>dimethylallyl diphosphate</name>
        <dbReference type="ChEBI" id="CHEBI:57623"/>
    </ligand>
</feature>
<dbReference type="CDD" id="cd13944">
    <property type="entry name" value="lytB_ispH"/>
    <property type="match status" value="1"/>
</dbReference>
<dbReference type="Gene3D" id="2.40.50.140">
    <property type="entry name" value="Nucleic acid-binding proteins"/>
    <property type="match status" value="4"/>
</dbReference>
<comment type="catalytic activity">
    <reaction evidence="8">
        <text>isopentenyl diphosphate + 2 oxidized [2Fe-2S]-[ferredoxin] + H2O = (2E)-4-hydroxy-3-methylbut-2-enyl diphosphate + 2 reduced [2Fe-2S]-[ferredoxin] + 2 H(+)</text>
        <dbReference type="Rhea" id="RHEA:24488"/>
        <dbReference type="Rhea" id="RHEA-COMP:10000"/>
        <dbReference type="Rhea" id="RHEA-COMP:10001"/>
        <dbReference type="ChEBI" id="CHEBI:15377"/>
        <dbReference type="ChEBI" id="CHEBI:15378"/>
        <dbReference type="ChEBI" id="CHEBI:33737"/>
        <dbReference type="ChEBI" id="CHEBI:33738"/>
        <dbReference type="ChEBI" id="CHEBI:128753"/>
        <dbReference type="ChEBI" id="CHEBI:128769"/>
        <dbReference type="EC" id="1.17.7.4"/>
    </reaction>
</comment>
<dbReference type="GO" id="GO:0019288">
    <property type="term" value="P:isopentenyl diphosphate biosynthetic process, methylerythritol 4-phosphate pathway"/>
    <property type="evidence" value="ECO:0007669"/>
    <property type="project" value="UniProtKB-UniRule"/>
</dbReference>
<feature type="binding site" evidence="8">
    <location>
        <position position="40"/>
    </location>
    <ligand>
        <name>(2E)-4-hydroxy-3-methylbut-2-enyl diphosphate</name>
        <dbReference type="ChEBI" id="CHEBI:128753"/>
    </ligand>
</feature>
<keyword evidence="7" id="KW-0687">Ribonucleoprotein</keyword>
<evidence type="ECO:0000256" key="5">
    <source>
        <dbReference type="ARBA" id="ARBA00023004"/>
    </source>
</evidence>
<dbReference type="CDD" id="cd05687">
    <property type="entry name" value="S1_RPS1_repeat_ec1_hs1"/>
    <property type="match status" value="1"/>
</dbReference>
<dbReference type="RefSeq" id="WP_021170342.1">
    <property type="nucleotide sequence ID" value="NZ_CTRP01000014.1"/>
</dbReference>
<feature type="domain" description="S1 motif" evidence="9">
    <location>
        <begin position="461"/>
        <end position="529"/>
    </location>
</feature>